<dbReference type="RefSeq" id="WP_093203107.1">
    <property type="nucleotide sequence ID" value="NZ_FNGS01000005.1"/>
</dbReference>
<protein>
    <recommendedName>
        <fullName evidence="4">GDP-mannose pyrophosphatase</fullName>
    </recommendedName>
    <alternativeName>
        <fullName evidence="6">GDP-mannose hydrolase</fullName>
    </alternativeName>
    <alternativeName>
        <fullName evidence="7">GDPMK</fullName>
    </alternativeName>
</protein>
<evidence type="ECO:0000256" key="7">
    <source>
        <dbReference type="ARBA" id="ARBA00032272"/>
    </source>
</evidence>
<evidence type="ECO:0000256" key="6">
    <source>
        <dbReference type="ARBA" id="ARBA00032162"/>
    </source>
</evidence>
<dbReference type="InterPro" id="IPR000086">
    <property type="entry name" value="NUDIX_hydrolase_dom"/>
</dbReference>
<reference evidence="9 10" key="1">
    <citation type="submission" date="2016-10" db="EMBL/GenBank/DDBJ databases">
        <authorList>
            <person name="de Groot N.N."/>
        </authorList>
    </citation>
    <scope>NUCLEOTIDE SEQUENCE [LARGE SCALE GENOMIC DNA]</scope>
    <source>
        <strain evidence="9 10">DSM 21668</strain>
    </source>
</reference>
<keyword evidence="5" id="KW-0378">Hydrolase</keyword>
<dbReference type="SUPFAM" id="SSF55811">
    <property type="entry name" value="Nudix"/>
    <property type="match status" value="1"/>
</dbReference>
<dbReference type="OrthoDB" id="940018at2"/>
<evidence type="ECO:0000256" key="2">
    <source>
        <dbReference type="ARBA" id="ARBA00001946"/>
    </source>
</evidence>
<dbReference type="GO" id="GO:0019693">
    <property type="term" value="P:ribose phosphate metabolic process"/>
    <property type="evidence" value="ECO:0007669"/>
    <property type="project" value="TreeGrafter"/>
</dbReference>
<dbReference type="GO" id="GO:0016787">
    <property type="term" value="F:hydrolase activity"/>
    <property type="evidence" value="ECO:0007669"/>
    <property type="project" value="UniProtKB-KW"/>
</dbReference>
<dbReference type="PANTHER" id="PTHR11839:SF18">
    <property type="entry name" value="NUDIX HYDROLASE DOMAIN-CONTAINING PROTEIN"/>
    <property type="match status" value="1"/>
</dbReference>
<evidence type="ECO:0000313" key="10">
    <source>
        <dbReference type="Proteomes" id="UP000198901"/>
    </source>
</evidence>
<dbReference type="Pfam" id="PF00293">
    <property type="entry name" value="NUDIX"/>
    <property type="match status" value="1"/>
</dbReference>
<dbReference type="CDD" id="cd03424">
    <property type="entry name" value="NUDIX_ADPRase_Nudt5_UGPPase_Nudt14"/>
    <property type="match status" value="1"/>
</dbReference>
<dbReference type="EMBL" id="FNGS01000005">
    <property type="protein sequence ID" value="SDM18178.1"/>
    <property type="molecule type" value="Genomic_DNA"/>
</dbReference>
<name>A0A1G9R4L5_9BACT</name>
<keyword evidence="10" id="KW-1185">Reference proteome</keyword>
<dbReference type="Gene3D" id="3.90.79.10">
    <property type="entry name" value="Nucleoside Triphosphate Pyrophosphohydrolase"/>
    <property type="match status" value="1"/>
</dbReference>
<dbReference type="STRING" id="563176.SAMN04488090_2736"/>
<dbReference type="PANTHER" id="PTHR11839">
    <property type="entry name" value="UDP/ADP-SUGAR PYROPHOSPHATASE"/>
    <property type="match status" value="1"/>
</dbReference>
<accession>A0A1G9R4L5</accession>
<dbReference type="AlphaFoldDB" id="A0A1G9R4L5"/>
<sequence length="213" mass="24369">MSSYEQSHKYQLWYKNLRQNGIRIHGAEELFTKYKSDGDLLFGLFNLDATTPEGHKLLPLCFVKGEVVMVLTCLIDQDTREKYLLLVRQRRICDGSYMYEHPAGMVDGADTPLAVAVREVREETGLDIPFEKIIPLNGQPLYPSSGTSDEAMYFFYTELELSREKIFAYDAVHTGHDHDEFILTAVVPFAQARKLITNSQAQLNIYMYLEAIA</sequence>
<organism evidence="9 10">
    <name type="scientific">Siphonobacter aquaeclarae</name>
    <dbReference type="NCBI Taxonomy" id="563176"/>
    <lineage>
        <taxon>Bacteria</taxon>
        <taxon>Pseudomonadati</taxon>
        <taxon>Bacteroidota</taxon>
        <taxon>Cytophagia</taxon>
        <taxon>Cytophagales</taxon>
        <taxon>Cytophagaceae</taxon>
        <taxon>Siphonobacter</taxon>
    </lineage>
</organism>
<evidence type="ECO:0000256" key="4">
    <source>
        <dbReference type="ARBA" id="ARBA00016377"/>
    </source>
</evidence>
<gene>
    <name evidence="9" type="ORF">SAMN04488090_2736</name>
</gene>
<dbReference type="InterPro" id="IPR015797">
    <property type="entry name" value="NUDIX_hydrolase-like_dom_sf"/>
</dbReference>
<evidence type="ECO:0000259" key="8">
    <source>
        <dbReference type="PROSITE" id="PS51462"/>
    </source>
</evidence>
<feature type="domain" description="Nudix hydrolase" evidence="8">
    <location>
        <begin position="65"/>
        <end position="209"/>
    </location>
</feature>
<dbReference type="Proteomes" id="UP000198901">
    <property type="component" value="Unassembled WGS sequence"/>
</dbReference>
<comment type="cofactor">
    <cofactor evidence="2">
        <name>Mg(2+)</name>
        <dbReference type="ChEBI" id="CHEBI:18420"/>
    </cofactor>
</comment>
<comment type="catalytic activity">
    <reaction evidence="1">
        <text>GDP-alpha-D-mannose + H2O = alpha-D-mannose 1-phosphate + GMP + 2 H(+)</text>
        <dbReference type="Rhea" id="RHEA:27978"/>
        <dbReference type="ChEBI" id="CHEBI:15377"/>
        <dbReference type="ChEBI" id="CHEBI:15378"/>
        <dbReference type="ChEBI" id="CHEBI:57527"/>
        <dbReference type="ChEBI" id="CHEBI:58115"/>
        <dbReference type="ChEBI" id="CHEBI:58409"/>
    </reaction>
</comment>
<comment type="similarity">
    <text evidence="3">Belongs to the Nudix hydrolase family. NudK subfamily.</text>
</comment>
<proteinExistence type="inferred from homology"/>
<dbReference type="GO" id="GO:0006753">
    <property type="term" value="P:nucleoside phosphate metabolic process"/>
    <property type="evidence" value="ECO:0007669"/>
    <property type="project" value="TreeGrafter"/>
</dbReference>
<evidence type="ECO:0000256" key="1">
    <source>
        <dbReference type="ARBA" id="ARBA00000847"/>
    </source>
</evidence>
<evidence type="ECO:0000256" key="5">
    <source>
        <dbReference type="ARBA" id="ARBA00022801"/>
    </source>
</evidence>
<evidence type="ECO:0000256" key="3">
    <source>
        <dbReference type="ARBA" id="ARBA00007275"/>
    </source>
</evidence>
<dbReference type="PROSITE" id="PS51462">
    <property type="entry name" value="NUDIX"/>
    <property type="match status" value="1"/>
</dbReference>
<evidence type="ECO:0000313" key="9">
    <source>
        <dbReference type="EMBL" id="SDM18178.1"/>
    </source>
</evidence>